<name>A0A3G9JBI6_MICVR</name>
<sequence>MLKKSLSMTITIATLLVVLWQTEGATQSSGREIACSQIINDFKDGTLTTKWNNGRTHREKVFFTAGTNGVYLNWENSQDRFLIKTNGSAFELVRGQNWQTYRGTRRATDIPGVNIERSAYSYPDQVAGTFLLRLSYSRRVP</sequence>
<proteinExistence type="predicted"/>
<dbReference type="RefSeq" id="WP_125730298.1">
    <property type="nucleotide sequence ID" value="NZ_AP019314.1"/>
</dbReference>
<protein>
    <submittedName>
        <fullName evidence="1">Uncharacterized protein</fullName>
    </submittedName>
</protein>
<dbReference type="AlphaFoldDB" id="A0A3G9JBI6"/>
<reference evidence="1 2" key="1">
    <citation type="submission" date="2018-11" db="EMBL/GenBank/DDBJ databases">
        <title>Complete genome sequence of Microcystis aeruginosa NIES-102.</title>
        <authorList>
            <person name="Yamaguchi H."/>
            <person name="Suzuki S."/>
            <person name="Kawachi M."/>
        </authorList>
    </citation>
    <scope>NUCLEOTIDE SEQUENCE [LARGE SCALE GENOMIC DNA]</scope>
    <source>
        <strain evidence="1 2">NIES-102</strain>
    </source>
</reference>
<dbReference type="Proteomes" id="UP000278152">
    <property type="component" value="Chromosome"/>
</dbReference>
<organism evidence="1 2">
    <name type="scientific">Microcystis viridis NIES-102</name>
    <dbReference type="NCBI Taxonomy" id="213615"/>
    <lineage>
        <taxon>Bacteria</taxon>
        <taxon>Bacillati</taxon>
        <taxon>Cyanobacteriota</taxon>
        <taxon>Cyanophyceae</taxon>
        <taxon>Oscillatoriophycideae</taxon>
        <taxon>Chroococcales</taxon>
        <taxon>Microcystaceae</taxon>
        <taxon>Microcystis</taxon>
    </lineage>
</organism>
<gene>
    <name evidence="1" type="ORF">myaer102_04930</name>
</gene>
<accession>A0A3G9JBI6</accession>
<dbReference type="EMBL" id="AP019314">
    <property type="protein sequence ID" value="BBH38013.1"/>
    <property type="molecule type" value="Genomic_DNA"/>
</dbReference>
<evidence type="ECO:0000313" key="2">
    <source>
        <dbReference type="Proteomes" id="UP000278152"/>
    </source>
</evidence>
<evidence type="ECO:0000313" key="1">
    <source>
        <dbReference type="EMBL" id="BBH38013.1"/>
    </source>
</evidence>
<dbReference type="KEGG" id="mvz:myaer102_04930"/>